<evidence type="ECO:0000313" key="4">
    <source>
        <dbReference type="EnsemblPlants" id="Kaladp0072s0066.1.v1.1"/>
    </source>
</evidence>
<reference evidence="4" key="1">
    <citation type="submission" date="2021-01" db="UniProtKB">
        <authorList>
            <consortium name="EnsemblPlants"/>
        </authorList>
    </citation>
    <scope>IDENTIFICATION</scope>
</reference>
<protein>
    <recommendedName>
        <fullName evidence="6">Ternary complex factor MIP1 leucine-zipper domain-containing protein</fullName>
    </recommendedName>
</protein>
<dbReference type="InterPro" id="IPR006869">
    <property type="entry name" value="DUF547"/>
</dbReference>
<dbReference type="Pfam" id="PF04784">
    <property type="entry name" value="DUF547"/>
    <property type="match status" value="1"/>
</dbReference>
<proteinExistence type="predicted"/>
<dbReference type="Pfam" id="PF14389">
    <property type="entry name" value="Lzipper-MIP1"/>
    <property type="match status" value="1"/>
</dbReference>
<feature type="region of interest" description="Disordered" evidence="1">
    <location>
        <begin position="186"/>
        <end position="254"/>
    </location>
</feature>
<name>A0A7N0UM35_KALFE</name>
<dbReference type="PANTHER" id="PTHR46248:SF12">
    <property type="entry name" value="TERNARY COMPLEX FACTOR MIP1 LEUCINE-ZIPPER PROTEIN"/>
    <property type="match status" value="1"/>
</dbReference>
<dbReference type="InterPro" id="IPR025757">
    <property type="entry name" value="MIP1_Leuzipper"/>
</dbReference>
<feature type="compositionally biased region" description="Basic and acidic residues" evidence="1">
    <location>
        <begin position="141"/>
        <end position="154"/>
    </location>
</feature>
<feature type="domain" description="DUF547" evidence="2">
    <location>
        <begin position="382"/>
        <end position="511"/>
    </location>
</feature>
<evidence type="ECO:0000259" key="2">
    <source>
        <dbReference type="Pfam" id="PF04784"/>
    </source>
</evidence>
<accession>A0A7N0UM35</accession>
<evidence type="ECO:0000259" key="3">
    <source>
        <dbReference type="Pfam" id="PF14389"/>
    </source>
</evidence>
<dbReference type="OMA" id="QHELKSM"/>
<feature type="domain" description="Ternary complex factor MIP1 leucine-zipper" evidence="3">
    <location>
        <begin position="51"/>
        <end position="129"/>
    </location>
</feature>
<sequence>MKPRFRTSLKPMTMTTPPPPKPPAGHHDKKNKMEMPGSGRSQPAKTAVNRSRERRMALLEDVDKLKRKLRHEENVHRALERAFTRPLGVLPRLPPYLPPQTLELLAEVAVLEEEVVRLEEQVVMFRQEVARRNTETSSDSSNDHTSTRNAKSDIQHSPNQSHVNSAITCSMLQPALARATSIKKLLDSDRPSDTPYRLPVKQNSKKTKFSSTTSADRLGKENRSMTNPKDVCSSNAKQPKIPTNQQSTEEESIRQVECRLTNHEGAQHSSSASDEKTLPFESTANKTSEEVLSCLLAIFMRMNTSKQKSSDPKACCPQRSSGVIRVDQYNVSDGSLQTSVGPYAHLRAIDSGSFDISKSTNAKFLIQRLKILLGKLGTVDIEGLSHQQKLAFWINVYNSCMMNAIIEHGVPESADMVAELMQKATINVGGHRLNAIAIEHFILRRPYHLKYSCPKVAKSDEMKRYSAVALEWPEPLVTFAISCGSRSSPAVRVYTATGVESELETAKRDYLRATVVISENKLMIPKLLTWYLLDFAKNLESLVDWICLQLPDDLRMAAIDCLKTRHQEPISDYIQIIPHDFNFCFLLHR</sequence>
<dbReference type="Proteomes" id="UP000594263">
    <property type="component" value="Unplaced"/>
</dbReference>
<feature type="compositionally biased region" description="Polar residues" evidence="1">
    <location>
        <begin position="224"/>
        <end position="247"/>
    </location>
</feature>
<dbReference type="Gramene" id="Kaladp0072s0066.1.v1.1">
    <property type="protein sequence ID" value="Kaladp0072s0066.1.v1.1"/>
    <property type="gene ID" value="Kaladp0072s0066.v1.1"/>
</dbReference>
<evidence type="ECO:0000313" key="5">
    <source>
        <dbReference type="Proteomes" id="UP000594263"/>
    </source>
</evidence>
<feature type="region of interest" description="Disordered" evidence="1">
    <location>
        <begin position="131"/>
        <end position="161"/>
    </location>
</feature>
<keyword evidence="5" id="KW-1185">Reference proteome</keyword>
<dbReference type="AlphaFoldDB" id="A0A7N0UM35"/>
<dbReference type="PANTHER" id="PTHR46248">
    <property type="entry name" value="EXPRESSED PROTEIN"/>
    <property type="match status" value="1"/>
</dbReference>
<dbReference type="EnsemblPlants" id="Kaladp0072s0066.1.v1.1">
    <property type="protein sequence ID" value="Kaladp0072s0066.1.v1.1"/>
    <property type="gene ID" value="Kaladp0072s0066.v1.1"/>
</dbReference>
<evidence type="ECO:0008006" key="6">
    <source>
        <dbReference type="Google" id="ProtNLM"/>
    </source>
</evidence>
<organism evidence="4 5">
    <name type="scientific">Kalanchoe fedtschenkoi</name>
    <name type="common">Lavender scallops</name>
    <name type="synonym">South American air plant</name>
    <dbReference type="NCBI Taxonomy" id="63787"/>
    <lineage>
        <taxon>Eukaryota</taxon>
        <taxon>Viridiplantae</taxon>
        <taxon>Streptophyta</taxon>
        <taxon>Embryophyta</taxon>
        <taxon>Tracheophyta</taxon>
        <taxon>Spermatophyta</taxon>
        <taxon>Magnoliopsida</taxon>
        <taxon>eudicotyledons</taxon>
        <taxon>Gunneridae</taxon>
        <taxon>Pentapetalae</taxon>
        <taxon>Saxifragales</taxon>
        <taxon>Crassulaceae</taxon>
        <taxon>Kalanchoe</taxon>
    </lineage>
</organism>
<evidence type="ECO:0000256" key="1">
    <source>
        <dbReference type="SAM" id="MobiDB-lite"/>
    </source>
</evidence>
<feature type="region of interest" description="Disordered" evidence="1">
    <location>
        <begin position="1"/>
        <end position="53"/>
    </location>
</feature>